<dbReference type="EMBL" id="FZOJ01000056">
    <property type="protein sequence ID" value="SNT22479.1"/>
    <property type="molecule type" value="Genomic_DNA"/>
</dbReference>
<gene>
    <name evidence="5" type="ORF">SAMN05446037_105611</name>
</gene>
<dbReference type="RefSeq" id="WP_089285493.1">
    <property type="nucleotide sequence ID" value="NZ_FZOJ01000056.1"/>
</dbReference>
<dbReference type="Proteomes" id="UP000198304">
    <property type="component" value="Unassembled WGS sequence"/>
</dbReference>
<protein>
    <submittedName>
        <fullName evidence="5">RND family efflux transporter, MFP subunit</fullName>
    </submittedName>
</protein>
<dbReference type="SUPFAM" id="SSF111369">
    <property type="entry name" value="HlyD-like secretion proteins"/>
    <property type="match status" value="1"/>
</dbReference>
<dbReference type="AlphaFoldDB" id="A0A239KYA4"/>
<dbReference type="Gene3D" id="2.40.50.100">
    <property type="match status" value="2"/>
</dbReference>
<proteinExistence type="predicted"/>
<dbReference type="Pfam" id="PF25967">
    <property type="entry name" value="RND-MFP_C"/>
    <property type="match status" value="1"/>
</dbReference>
<dbReference type="GO" id="GO:0015562">
    <property type="term" value="F:efflux transmembrane transporter activity"/>
    <property type="evidence" value="ECO:0007669"/>
    <property type="project" value="TreeGrafter"/>
</dbReference>
<feature type="domain" description="YbhG-like alpha-helical hairpin" evidence="3">
    <location>
        <begin position="101"/>
        <end position="208"/>
    </location>
</feature>
<evidence type="ECO:0000313" key="6">
    <source>
        <dbReference type="Proteomes" id="UP000198304"/>
    </source>
</evidence>
<reference evidence="5 6" key="1">
    <citation type="submission" date="2017-06" db="EMBL/GenBank/DDBJ databases">
        <authorList>
            <person name="Kim H.J."/>
            <person name="Triplett B.A."/>
        </authorList>
    </citation>
    <scope>NUCLEOTIDE SEQUENCE [LARGE SCALE GENOMIC DNA]</scope>
    <source>
        <strain evidence="5 6">SCA</strain>
    </source>
</reference>
<accession>A0A239KYA4</accession>
<evidence type="ECO:0000259" key="3">
    <source>
        <dbReference type="Pfam" id="PF25881"/>
    </source>
</evidence>
<dbReference type="OrthoDB" id="2015187at2"/>
<evidence type="ECO:0000313" key="5">
    <source>
        <dbReference type="EMBL" id="SNT22479.1"/>
    </source>
</evidence>
<keyword evidence="1" id="KW-0175">Coiled coil</keyword>
<dbReference type="GO" id="GO:1990281">
    <property type="term" value="C:efflux pump complex"/>
    <property type="evidence" value="ECO:0007669"/>
    <property type="project" value="TreeGrafter"/>
</dbReference>
<evidence type="ECO:0000256" key="2">
    <source>
        <dbReference type="SAM" id="SignalP"/>
    </source>
</evidence>
<dbReference type="PROSITE" id="PS51257">
    <property type="entry name" value="PROKAR_LIPOPROTEIN"/>
    <property type="match status" value="1"/>
</dbReference>
<organism evidence="5 6">
    <name type="scientific">Anaerovirgula multivorans</name>
    <dbReference type="NCBI Taxonomy" id="312168"/>
    <lineage>
        <taxon>Bacteria</taxon>
        <taxon>Bacillati</taxon>
        <taxon>Bacillota</taxon>
        <taxon>Clostridia</taxon>
        <taxon>Peptostreptococcales</taxon>
        <taxon>Natronincolaceae</taxon>
        <taxon>Anaerovirgula</taxon>
    </lineage>
</organism>
<keyword evidence="6" id="KW-1185">Reference proteome</keyword>
<keyword evidence="2" id="KW-0732">Signal</keyword>
<sequence length="398" mass="44769">MKKIVVLILMMILLLTGCQSQKQQELEVPGKNVKVMQAETKKYPLTLEYIGIVDSQDLRTSAFKTVGKIEEIYVKSGQRVKKGDRLMRISEDDLKTKVDIGKAQYEMAKTQYDMAVNGPVQEDINKAKIEVEIAERNYIDAKDNYEKYEKLMEAGAISLQQLQNNKLELDLEEKKLNSVREAYNKVSRGTREEELEVSKKQMDIAFASYQQSQDLLENSGLRSEIEGVVSEILVKEGDHITQGMPVIAIKSDESTIKVGVNNEDVSKIVLGMGVMVKHQGNEIKGKVETIASIPSHQSSLYEVKINLEPNSIPIGTLLDVFFILGEEEGLFVPMNSLLNEGFDYVYLVQEDKVVMREVVLGEVFGNEIEVKKGINPGDKVVVEGMRSVKSNDRVEIKE</sequence>
<feature type="signal peptide" evidence="2">
    <location>
        <begin position="1"/>
        <end position="22"/>
    </location>
</feature>
<feature type="chain" id="PRO_5012218594" evidence="2">
    <location>
        <begin position="23"/>
        <end position="398"/>
    </location>
</feature>
<feature type="domain" description="Multidrug resistance protein MdtA-like C-terminal permuted SH3" evidence="4">
    <location>
        <begin position="345"/>
        <end position="385"/>
    </location>
</feature>
<feature type="coiled-coil region" evidence="1">
    <location>
        <begin position="124"/>
        <end position="182"/>
    </location>
</feature>
<evidence type="ECO:0000259" key="4">
    <source>
        <dbReference type="Pfam" id="PF25967"/>
    </source>
</evidence>
<dbReference type="InterPro" id="IPR059052">
    <property type="entry name" value="HH_YbhG-like"/>
</dbReference>
<name>A0A239KYA4_9FIRM</name>
<dbReference type="PANTHER" id="PTHR30469">
    <property type="entry name" value="MULTIDRUG RESISTANCE PROTEIN MDTA"/>
    <property type="match status" value="1"/>
</dbReference>
<dbReference type="PANTHER" id="PTHR30469:SF15">
    <property type="entry name" value="HLYD FAMILY OF SECRETION PROTEINS"/>
    <property type="match status" value="1"/>
</dbReference>
<dbReference type="Gene3D" id="2.40.420.20">
    <property type="match status" value="1"/>
</dbReference>
<dbReference type="Pfam" id="PF25881">
    <property type="entry name" value="HH_YBHG"/>
    <property type="match status" value="1"/>
</dbReference>
<evidence type="ECO:0000256" key="1">
    <source>
        <dbReference type="SAM" id="Coils"/>
    </source>
</evidence>
<dbReference type="InterPro" id="IPR058627">
    <property type="entry name" value="MdtA-like_C"/>
</dbReference>